<dbReference type="InterPro" id="IPR013839">
    <property type="entry name" value="DNAligase_adenylation"/>
</dbReference>
<dbReference type="NCBIfam" id="NF005932">
    <property type="entry name" value="PRK07956.1"/>
    <property type="match status" value="1"/>
</dbReference>
<feature type="binding site" evidence="14">
    <location>
        <position position="427"/>
    </location>
    <ligand>
        <name>Zn(2+)</name>
        <dbReference type="ChEBI" id="CHEBI:29105"/>
    </ligand>
</feature>
<dbReference type="CDD" id="cd17748">
    <property type="entry name" value="BRCT_DNA_ligase_like"/>
    <property type="match status" value="1"/>
</dbReference>
<evidence type="ECO:0000256" key="7">
    <source>
        <dbReference type="ARBA" id="ARBA00022763"/>
    </source>
</evidence>
<dbReference type="PROSITE" id="PS50172">
    <property type="entry name" value="BRCT"/>
    <property type="match status" value="1"/>
</dbReference>
<evidence type="ECO:0000256" key="4">
    <source>
        <dbReference type="ARBA" id="ARBA00022598"/>
    </source>
</evidence>
<evidence type="ECO:0000256" key="9">
    <source>
        <dbReference type="ARBA" id="ARBA00022842"/>
    </source>
</evidence>
<dbReference type="PROSITE" id="PS01056">
    <property type="entry name" value="DNA_LIGASE_N2"/>
    <property type="match status" value="1"/>
</dbReference>
<dbReference type="InterPro" id="IPR001679">
    <property type="entry name" value="DNA_ligase"/>
</dbReference>
<dbReference type="Pfam" id="PF03119">
    <property type="entry name" value="DNA_ligase_ZBD"/>
    <property type="match status" value="1"/>
</dbReference>
<evidence type="ECO:0000256" key="12">
    <source>
        <dbReference type="ARBA" id="ARBA00034005"/>
    </source>
</evidence>
<evidence type="ECO:0000256" key="11">
    <source>
        <dbReference type="ARBA" id="ARBA00023204"/>
    </source>
</evidence>
<dbReference type="InterPro" id="IPR033136">
    <property type="entry name" value="DNA_ligase_CS"/>
</dbReference>
<name>A0AAU8H498_9BACT</name>
<evidence type="ECO:0000256" key="13">
    <source>
        <dbReference type="ARBA" id="ARBA00060881"/>
    </source>
</evidence>
<dbReference type="FunFam" id="1.10.287.610:FF:000002">
    <property type="entry name" value="DNA ligase"/>
    <property type="match status" value="1"/>
</dbReference>
<dbReference type="Gene3D" id="6.20.10.30">
    <property type="match status" value="1"/>
</dbReference>
<dbReference type="FunFam" id="2.40.50.140:FF:000012">
    <property type="entry name" value="DNA ligase"/>
    <property type="match status" value="1"/>
</dbReference>
<evidence type="ECO:0000256" key="5">
    <source>
        <dbReference type="ARBA" id="ARBA00022705"/>
    </source>
</evidence>
<feature type="binding site" evidence="14">
    <location>
        <begin position="36"/>
        <end position="40"/>
    </location>
    <ligand>
        <name>NAD(+)</name>
        <dbReference type="ChEBI" id="CHEBI:57540"/>
    </ligand>
</feature>
<evidence type="ECO:0000256" key="2">
    <source>
        <dbReference type="ARBA" id="ARBA00012722"/>
    </source>
</evidence>
<dbReference type="InterPro" id="IPR001357">
    <property type="entry name" value="BRCT_dom"/>
</dbReference>
<dbReference type="GO" id="GO:0046872">
    <property type="term" value="F:metal ion binding"/>
    <property type="evidence" value="ECO:0007669"/>
    <property type="project" value="UniProtKB-KW"/>
</dbReference>
<dbReference type="SMART" id="SM00292">
    <property type="entry name" value="BRCT"/>
    <property type="match status" value="1"/>
</dbReference>
<dbReference type="Gene3D" id="3.30.470.30">
    <property type="entry name" value="DNA ligase/mRNA capping enzyme"/>
    <property type="match status" value="1"/>
</dbReference>
<comment type="cofactor">
    <cofactor evidence="14">
        <name>Mg(2+)</name>
        <dbReference type="ChEBI" id="CHEBI:18420"/>
    </cofactor>
    <cofactor evidence="14">
        <name>Mn(2+)</name>
        <dbReference type="ChEBI" id="CHEBI:29035"/>
    </cofactor>
</comment>
<gene>
    <name evidence="14 16" type="primary">ligA</name>
    <name evidence="16" type="ORF">V4D31_09115</name>
</gene>
<dbReference type="FunFam" id="1.10.150.20:FF:000007">
    <property type="entry name" value="DNA ligase"/>
    <property type="match status" value="1"/>
</dbReference>
<dbReference type="NCBIfam" id="TIGR00575">
    <property type="entry name" value="dnlj"/>
    <property type="match status" value="1"/>
</dbReference>
<sequence>MKEIPEDVKKEIERLVKEINYHNYRYYVLDSPVISDEEYDMMLRRLKELEERWGYILPDSPTQRVGAAPSEKFEKVEHREPMLSLDNAFSYEELRDFDERVKRLLGINESVEYTVEPKYDGLAIELSYKNGLLYKASTRGDGYVGEDITQNIKTIKSIPLRIEGVTPEEIDIRGEVYMNIDEFERINRERQEKGEPIFANPRNAASGSVRQFDPSITASRRLHIACYGVGYYRGVEFKTQYEFIQWLRQARFPVPAYVKVAKGIDEVIEAIKEIEKLRAGYPFETDGAVVKVNSFELQKRLGAKTREPRWAIAYKYPAHQGITKLKDIVASVGRTGVITPVAILEPVRIGGVTVSRSTLHNWDEVKRKDIRIGDYVIVERAGEVIPHIIGVVVDRRTGQEVIPKIPEHCPVCGSKTVRELGEVALKCINFNCPAQVEERIKHFASRRAMNIEGLGDKTVELLHEKGLIKSFVDLYKLRQQDIKGLPGFADLSSKKLIEAIERSKKTTLARFLYALGISQVGEYAAKLLAQNFKKLEDLYHVKMERLIEIPQIGEKTARAIEQFFNNEENLKAIEELKSLGLTIENPDYQKEKKPASLEGFSFVITGTLPKPRHEVQEMIEKAGGRVSSSVSKNTDYLIVGEEPGSKLAKAKELGVKIISYEELLKMLE</sequence>
<dbReference type="Pfam" id="PF00533">
    <property type="entry name" value="BRCT"/>
    <property type="match status" value="1"/>
</dbReference>
<feature type="binding site" evidence="14">
    <location>
        <position position="412"/>
    </location>
    <ligand>
        <name>Zn(2+)</name>
        <dbReference type="ChEBI" id="CHEBI:29105"/>
    </ligand>
</feature>
<dbReference type="PANTHER" id="PTHR23389">
    <property type="entry name" value="CHROMOSOME TRANSMISSION FIDELITY FACTOR 18"/>
    <property type="match status" value="1"/>
</dbReference>
<dbReference type="InterPro" id="IPR004149">
    <property type="entry name" value="Znf_DNAligase_C4"/>
</dbReference>
<reference evidence="16" key="1">
    <citation type="submission" date="2024-01" db="EMBL/GenBank/DDBJ databases">
        <title>The first autotrophic representatives of the genus Thermodesulfovibrio.</title>
        <authorList>
            <person name="Maltseva A.I."/>
            <person name="Elcheninov A.G."/>
            <person name="Kublanov I.V."/>
            <person name="Lebedinsky A.V."/>
            <person name="Frolov E.N."/>
        </authorList>
    </citation>
    <scope>NUCLEOTIDE SEQUENCE</scope>
    <source>
        <strain evidence="16">3462-1</strain>
    </source>
</reference>
<proteinExistence type="inferred from homology"/>
<feature type="binding site" evidence="14">
    <location>
        <position position="116"/>
    </location>
    <ligand>
        <name>NAD(+)</name>
        <dbReference type="ChEBI" id="CHEBI:57540"/>
    </ligand>
</feature>
<organism evidence="16">
    <name type="scientific">Thermodesulfovibrio obliviosus</name>
    <dbReference type="NCBI Taxonomy" id="3118332"/>
    <lineage>
        <taxon>Bacteria</taxon>
        <taxon>Pseudomonadati</taxon>
        <taxon>Nitrospirota</taxon>
        <taxon>Thermodesulfovibrionia</taxon>
        <taxon>Thermodesulfovibrionales</taxon>
        <taxon>Thermodesulfovibrionaceae</taxon>
        <taxon>Thermodesulfovibrio</taxon>
    </lineage>
</organism>
<dbReference type="SMART" id="SM00532">
    <property type="entry name" value="LIGANc"/>
    <property type="match status" value="1"/>
</dbReference>
<evidence type="ECO:0000256" key="3">
    <source>
        <dbReference type="ARBA" id="ARBA00013308"/>
    </source>
</evidence>
<dbReference type="Pfam" id="PF22745">
    <property type="entry name" value="Nlig-Ia"/>
    <property type="match status" value="1"/>
</dbReference>
<dbReference type="PIRSF" id="PIRSF001604">
    <property type="entry name" value="LigA"/>
    <property type="match status" value="1"/>
</dbReference>
<keyword evidence="6 14" id="KW-0479">Metal-binding</keyword>
<dbReference type="Gene3D" id="1.10.287.610">
    <property type="entry name" value="Helix hairpin bin"/>
    <property type="match status" value="1"/>
</dbReference>
<dbReference type="GO" id="GO:0003911">
    <property type="term" value="F:DNA ligase (NAD+) activity"/>
    <property type="evidence" value="ECO:0007669"/>
    <property type="project" value="UniProtKB-UniRule"/>
</dbReference>
<dbReference type="GO" id="GO:0003677">
    <property type="term" value="F:DNA binding"/>
    <property type="evidence" value="ECO:0007669"/>
    <property type="project" value="InterPro"/>
</dbReference>
<dbReference type="GO" id="GO:0006281">
    <property type="term" value="P:DNA repair"/>
    <property type="evidence" value="ECO:0007669"/>
    <property type="project" value="UniProtKB-KW"/>
</dbReference>
<keyword evidence="5 14" id="KW-0235">DNA replication</keyword>
<dbReference type="InterPro" id="IPR004150">
    <property type="entry name" value="NAD_DNA_ligase_OB"/>
</dbReference>
<accession>A0AAU8H498</accession>
<dbReference type="Gene3D" id="1.10.150.20">
    <property type="entry name" value="5' to 3' exonuclease, C-terminal subdomain"/>
    <property type="match status" value="2"/>
</dbReference>
<keyword evidence="9 14" id="KW-0460">Magnesium</keyword>
<dbReference type="InterPro" id="IPR012340">
    <property type="entry name" value="NA-bd_OB-fold"/>
</dbReference>
<evidence type="ECO:0000256" key="10">
    <source>
        <dbReference type="ARBA" id="ARBA00023027"/>
    </source>
</evidence>
<dbReference type="SUPFAM" id="SSF50249">
    <property type="entry name" value="Nucleic acid-binding proteins"/>
    <property type="match status" value="1"/>
</dbReference>
<dbReference type="SUPFAM" id="SSF52113">
    <property type="entry name" value="BRCT domain"/>
    <property type="match status" value="1"/>
</dbReference>
<dbReference type="EMBL" id="CP144374">
    <property type="protein sequence ID" value="XCH48488.1"/>
    <property type="molecule type" value="Genomic_DNA"/>
</dbReference>
<dbReference type="PANTHER" id="PTHR23389:SF9">
    <property type="entry name" value="DNA LIGASE"/>
    <property type="match status" value="1"/>
</dbReference>
<dbReference type="SUPFAM" id="SSF56091">
    <property type="entry name" value="DNA ligase/mRNA capping enzyme, catalytic domain"/>
    <property type="match status" value="1"/>
</dbReference>
<evidence type="ECO:0000259" key="15">
    <source>
        <dbReference type="PROSITE" id="PS50172"/>
    </source>
</evidence>
<dbReference type="SMART" id="SM00278">
    <property type="entry name" value="HhH1"/>
    <property type="match status" value="2"/>
</dbReference>
<feature type="binding site" evidence="14">
    <location>
        <position position="409"/>
    </location>
    <ligand>
        <name>Zn(2+)</name>
        <dbReference type="ChEBI" id="CHEBI:29105"/>
    </ligand>
</feature>
<feature type="domain" description="BRCT" evidence="15">
    <location>
        <begin position="592"/>
        <end position="668"/>
    </location>
</feature>
<dbReference type="GO" id="GO:0006260">
    <property type="term" value="P:DNA replication"/>
    <property type="evidence" value="ECO:0007669"/>
    <property type="project" value="UniProtKB-KW"/>
</dbReference>
<dbReference type="GO" id="GO:0005829">
    <property type="term" value="C:cytosol"/>
    <property type="evidence" value="ECO:0007669"/>
    <property type="project" value="TreeGrafter"/>
</dbReference>
<feature type="binding site" evidence="14">
    <location>
        <position position="175"/>
    </location>
    <ligand>
        <name>NAD(+)</name>
        <dbReference type="ChEBI" id="CHEBI:57540"/>
    </ligand>
</feature>
<feature type="active site" description="N6-AMP-lysine intermediate" evidence="14">
    <location>
        <position position="118"/>
    </location>
</feature>
<protein>
    <recommendedName>
        <fullName evidence="3 14">DNA ligase</fullName>
        <ecNumber evidence="2 14">6.5.1.2</ecNumber>
    </recommendedName>
    <alternativeName>
        <fullName evidence="14">Polydeoxyribonucleotide synthase [NAD(+)]</fullName>
    </alternativeName>
</protein>
<feature type="binding site" evidence="14">
    <location>
        <position position="432"/>
    </location>
    <ligand>
        <name>Zn(2+)</name>
        <dbReference type="ChEBI" id="CHEBI:29105"/>
    </ligand>
</feature>
<dbReference type="InterPro" id="IPR036420">
    <property type="entry name" value="BRCT_dom_sf"/>
</dbReference>
<keyword evidence="4 14" id="KW-0436">Ligase</keyword>
<dbReference type="InterPro" id="IPR010994">
    <property type="entry name" value="RuvA_2-like"/>
</dbReference>
<dbReference type="CDD" id="cd00114">
    <property type="entry name" value="LIGANc"/>
    <property type="match status" value="1"/>
</dbReference>
<dbReference type="RefSeq" id="WP_353686130.1">
    <property type="nucleotide sequence ID" value="NZ_CP144374.1"/>
</dbReference>
<dbReference type="InterPro" id="IPR041663">
    <property type="entry name" value="DisA/LigA_HHH"/>
</dbReference>
<dbReference type="SUPFAM" id="SSF47781">
    <property type="entry name" value="RuvA domain 2-like"/>
    <property type="match status" value="1"/>
</dbReference>
<evidence type="ECO:0000256" key="14">
    <source>
        <dbReference type="HAMAP-Rule" id="MF_01588"/>
    </source>
</evidence>
<evidence type="ECO:0000256" key="6">
    <source>
        <dbReference type="ARBA" id="ARBA00022723"/>
    </source>
</evidence>
<comment type="function">
    <text evidence="1 14">DNA ligase that catalyzes the formation of phosphodiester linkages between 5'-phosphoryl and 3'-hydroxyl groups in double-stranded DNA using NAD as a coenzyme and as the energy source for the reaction. It is essential for DNA replication and repair of damaged DNA.</text>
</comment>
<dbReference type="InterPro" id="IPR003583">
    <property type="entry name" value="Hlx-hairpin-Hlx_DNA-bd_motif"/>
</dbReference>
<dbReference type="KEGG" id="tob:V4D31_09115"/>
<feature type="binding site" evidence="14">
    <location>
        <begin position="84"/>
        <end position="85"/>
    </location>
    <ligand>
        <name>NAD(+)</name>
        <dbReference type="ChEBI" id="CHEBI:57540"/>
    </ligand>
</feature>
<keyword evidence="14" id="KW-0464">Manganese</keyword>
<evidence type="ECO:0000256" key="8">
    <source>
        <dbReference type="ARBA" id="ARBA00022833"/>
    </source>
</evidence>
<dbReference type="FunFam" id="1.10.150.20:FF:000006">
    <property type="entry name" value="DNA ligase"/>
    <property type="match status" value="1"/>
</dbReference>
<comment type="similarity">
    <text evidence="13 14">Belongs to the NAD-dependent DNA ligase family. LigA subfamily.</text>
</comment>
<dbReference type="InterPro" id="IPR013840">
    <property type="entry name" value="DNAligase_N"/>
</dbReference>
<dbReference type="HAMAP" id="MF_01588">
    <property type="entry name" value="DNA_ligase_A"/>
    <property type="match status" value="1"/>
</dbReference>
<evidence type="ECO:0000256" key="1">
    <source>
        <dbReference type="ARBA" id="ARBA00004067"/>
    </source>
</evidence>
<dbReference type="FunFam" id="3.30.470.30:FF:000001">
    <property type="entry name" value="DNA ligase"/>
    <property type="match status" value="1"/>
</dbReference>
<dbReference type="Pfam" id="PF01653">
    <property type="entry name" value="DNA_ligase_aden"/>
    <property type="match status" value="1"/>
</dbReference>
<dbReference type="AlphaFoldDB" id="A0AAU8H498"/>
<dbReference type="EC" id="6.5.1.2" evidence="2 14"/>
<dbReference type="Pfam" id="PF12826">
    <property type="entry name" value="HHH_2"/>
    <property type="match status" value="1"/>
</dbReference>
<dbReference type="Pfam" id="PF03120">
    <property type="entry name" value="OB_DNA_ligase"/>
    <property type="match status" value="1"/>
</dbReference>
<keyword evidence="7 14" id="KW-0227">DNA damage</keyword>
<keyword evidence="8 14" id="KW-0862">Zinc</keyword>
<feature type="binding site" evidence="14">
    <location>
        <position position="139"/>
    </location>
    <ligand>
        <name>NAD(+)</name>
        <dbReference type="ChEBI" id="CHEBI:57540"/>
    </ligand>
</feature>
<feature type="binding site" evidence="14">
    <location>
        <position position="291"/>
    </location>
    <ligand>
        <name>NAD(+)</name>
        <dbReference type="ChEBI" id="CHEBI:57540"/>
    </ligand>
</feature>
<keyword evidence="10 14" id="KW-0520">NAD</keyword>
<dbReference type="Gene3D" id="2.40.50.140">
    <property type="entry name" value="Nucleic acid-binding proteins"/>
    <property type="match status" value="1"/>
</dbReference>
<evidence type="ECO:0000313" key="16">
    <source>
        <dbReference type="EMBL" id="XCH48488.1"/>
    </source>
</evidence>
<comment type="catalytic activity">
    <reaction evidence="12 14">
        <text>NAD(+) + (deoxyribonucleotide)n-3'-hydroxyl + 5'-phospho-(deoxyribonucleotide)m = (deoxyribonucleotide)n+m + AMP + beta-nicotinamide D-nucleotide.</text>
        <dbReference type="EC" id="6.5.1.2"/>
    </reaction>
</comment>
<feature type="binding site" evidence="14">
    <location>
        <position position="315"/>
    </location>
    <ligand>
        <name>NAD(+)</name>
        <dbReference type="ChEBI" id="CHEBI:57540"/>
    </ligand>
</feature>
<keyword evidence="11 14" id="KW-0234">DNA repair</keyword>
<dbReference type="Gene3D" id="3.40.50.10190">
    <property type="entry name" value="BRCT domain"/>
    <property type="match status" value="1"/>
</dbReference>